<feature type="non-terminal residue" evidence="2">
    <location>
        <position position="1"/>
    </location>
</feature>
<name>A0A699XJH6_TANCI</name>
<reference evidence="2" key="1">
    <citation type="journal article" date="2019" name="Sci. Rep.">
        <title>Draft genome of Tanacetum cinerariifolium, the natural source of mosquito coil.</title>
        <authorList>
            <person name="Yamashiro T."/>
            <person name="Shiraishi A."/>
            <person name="Satake H."/>
            <person name="Nakayama K."/>
        </authorList>
    </citation>
    <scope>NUCLEOTIDE SEQUENCE</scope>
</reference>
<sequence>MKWLACDRSNCSKERDKCRRRLDKHGYNEMGNTSGIPLRSRL</sequence>
<evidence type="ECO:0000313" key="2">
    <source>
        <dbReference type="EMBL" id="GFD59807.1"/>
    </source>
</evidence>
<organism evidence="2">
    <name type="scientific">Tanacetum cinerariifolium</name>
    <name type="common">Dalmatian daisy</name>
    <name type="synonym">Chrysanthemum cinerariifolium</name>
    <dbReference type="NCBI Taxonomy" id="118510"/>
    <lineage>
        <taxon>Eukaryota</taxon>
        <taxon>Viridiplantae</taxon>
        <taxon>Streptophyta</taxon>
        <taxon>Embryophyta</taxon>
        <taxon>Tracheophyta</taxon>
        <taxon>Spermatophyta</taxon>
        <taxon>Magnoliopsida</taxon>
        <taxon>eudicotyledons</taxon>
        <taxon>Gunneridae</taxon>
        <taxon>Pentapetalae</taxon>
        <taxon>asterids</taxon>
        <taxon>campanulids</taxon>
        <taxon>Asterales</taxon>
        <taxon>Asteraceae</taxon>
        <taxon>Asteroideae</taxon>
        <taxon>Anthemideae</taxon>
        <taxon>Anthemidinae</taxon>
        <taxon>Tanacetum</taxon>
    </lineage>
</organism>
<accession>A0A699XJH6</accession>
<dbReference type="AlphaFoldDB" id="A0A699XJH6"/>
<feature type="region of interest" description="Disordered" evidence="1">
    <location>
        <begin position="23"/>
        <end position="42"/>
    </location>
</feature>
<gene>
    <name evidence="2" type="ORF">Tci_931776</name>
</gene>
<protein>
    <submittedName>
        <fullName evidence="2">Uncharacterized protein</fullName>
    </submittedName>
</protein>
<comment type="caution">
    <text evidence="2">The sequence shown here is derived from an EMBL/GenBank/DDBJ whole genome shotgun (WGS) entry which is preliminary data.</text>
</comment>
<proteinExistence type="predicted"/>
<feature type="non-terminal residue" evidence="2">
    <location>
        <position position="42"/>
    </location>
</feature>
<evidence type="ECO:0000256" key="1">
    <source>
        <dbReference type="SAM" id="MobiDB-lite"/>
    </source>
</evidence>
<dbReference type="EMBL" id="BKCJ011869551">
    <property type="protein sequence ID" value="GFD59807.1"/>
    <property type="molecule type" value="Genomic_DNA"/>
</dbReference>